<dbReference type="Gene3D" id="3.30.300.20">
    <property type="match status" value="1"/>
</dbReference>
<name>A0A507C3Q3_9FUNG</name>
<comment type="caution">
    <text evidence="2">The sequence shown here is derived from an EMBL/GenBank/DDBJ whole genome shotgun (WGS) entry which is preliminary data.</text>
</comment>
<dbReference type="SUPFAM" id="SSF89919">
    <property type="entry name" value="Ribosome-binding factor A, RbfA"/>
    <property type="match status" value="1"/>
</dbReference>
<proteinExistence type="predicted"/>
<reference evidence="2 3" key="1">
    <citation type="journal article" date="2019" name="Sci. Rep.">
        <title>Comparative genomics of chytrid fungi reveal insights into the obligate biotrophic and pathogenic lifestyle of Synchytrium endobioticum.</title>
        <authorList>
            <person name="van de Vossenberg B.T.L.H."/>
            <person name="Warris S."/>
            <person name="Nguyen H.D.T."/>
            <person name="van Gent-Pelzer M.P.E."/>
            <person name="Joly D.L."/>
            <person name="van de Geest H.C."/>
            <person name="Bonants P.J.M."/>
            <person name="Smith D.S."/>
            <person name="Levesque C.A."/>
            <person name="van der Lee T.A.J."/>
        </authorList>
    </citation>
    <scope>NUCLEOTIDE SEQUENCE [LARGE SCALE GENOMIC DNA]</scope>
    <source>
        <strain evidence="2 3">JEL517</strain>
    </source>
</reference>
<dbReference type="RefSeq" id="XP_031024616.1">
    <property type="nucleotide sequence ID" value="XM_031169390.1"/>
</dbReference>
<keyword evidence="3" id="KW-1185">Reference proteome</keyword>
<dbReference type="GeneID" id="42004687"/>
<evidence type="ECO:0000256" key="1">
    <source>
        <dbReference type="SAM" id="MobiDB-lite"/>
    </source>
</evidence>
<dbReference type="Proteomes" id="UP000319731">
    <property type="component" value="Unassembled WGS sequence"/>
</dbReference>
<organism evidence="2 3">
    <name type="scientific">Synchytrium microbalum</name>
    <dbReference type="NCBI Taxonomy" id="1806994"/>
    <lineage>
        <taxon>Eukaryota</taxon>
        <taxon>Fungi</taxon>
        <taxon>Fungi incertae sedis</taxon>
        <taxon>Chytridiomycota</taxon>
        <taxon>Chytridiomycota incertae sedis</taxon>
        <taxon>Chytridiomycetes</taxon>
        <taxon>Synchytriales</taxon>
        <taxon>Synchytriaceae</taxon>
        <taxon>Synchytrium</taxon>
    </lineage>
</organism>
<sequence length="209" mass="24173">MRFTLRALNSRVSELGFRDFARSLQGGESVARAPIRMHRPKFDLEQDLRSSDIESMSDAFDRNQQPKIPSSRKRIPTPPSAGSEAVWPGRDIPLNLKQSRLVVQIKAELEYFFNSHECPQQLSTLNWSMTKLFLSPTERTCFVAWTHLSPSDTLSLMAVTTMLEAYQIPLSRLLKHRIRQGRYFPRIRFIRDSVEDIYTRSEAEAKAEK</sequence>
<accession>A0A507C3Q3</accession>
<gene>
    <name evidence="2" type="ORF">SmJEL517_g03462</name>
</gene>
<dbReference type="AlphaFoldDB" id="A0A507C3Q3"/>
<dbReference type="EMBL" id="QEAO01000018">
    <property type="protein sequence ID" value="TPX33699.1"/>
    <property type="molecule type" value="Genomic_DNA"/>
</dbReference>
<feature type="region of interest" description="Disordered" evidence="1">
    <location>
        <begin position="58"/>
        <end position="86"/>
    </location>
</feature>
<dbReference type="OrthoDB" id="10443192at2759"/>
<protein>
    <submittedName>
        <fullName evidence="2">Uncharacterized protein</fullName>
    </submittedName>
</protein>
<dbReference type="InterPro" id="IPR023799">
    <property type="entry name" value="RbfA_dom_sf"/>
</dbReference>
<dbReference type="InterPro" id="IPR015946">
    <property type="entry name" value="KH_dom-like_a/b"/>
</dbReference>
<evidence type="ECO:0000313" key="3">
    <source>
        <dbReference type="Proteomes" id="UP000319731"/>
    </source>
</evidence>
<evidence type="ECO:0000313" key="2">
    <source>
        <dbReference type="EMBL" id="TPX33699.1"/>
    </source>
</evidence>